<dbReference type="NCBIfam" id="NF037979">
    <property type="entry name" value="Na_transp"/>
    <property type="match status" value="1"/>
</dbReference>
<evidence type="ECO:0000256" key="5">
    <source>
        <dbReference type="ARBA" id="ARBA00023136"/>
    </source>
</evidence>
<evidence type="ECO:0000256" key="6">
    <source>
        <dbReference type="SAM" id="Phobius"/>
    </source>
</evidence>
<dbReference type="EMBL" id="SHNO01000002">
    <property type="protein sequence ID" value="MCX2979088.1"/>
    <property type="molecule type" value="Genomic_DNA"/>
</dbReference>
<comment type="caution">
    <text evidence="7">The sequence shown here is derived from an EMBL/GenBank/DDBJ whole genome shotgun (WGS) entry which is preliminary data.</text>
</comment>
<gene>
    <name evidence="7" type="ORF">EYC82_17255</name>
</gene>
<dbReference type="InterPro" id="IPR037272">
    <property type="entry name" value="SNS_sf"/>
</dbReference>
<feature type="transmembrane region" description="Helical" evidence="6">
    <location>
        <begin position="179"/>
        <end position="199"/>
    </location>
</feature>
<keyword evidence="3 6" id="KW-0812">Transmembrane</keyword>
<accession>A0ABT3T9X0</accession>
<evidence type="ECO:0000256" key="4">
    <source>
        <dbReference type="ARBA" id="ARBA00022989"/>
    </source>
</evidence>
<feature type="transmembrane region" description="Helical" evidence="6">
    <location>
        <begin position="219"/>
        <end position="247"/>
    </location>
</feature>
<dbReference type="PANTHER" id="PTHR42948:SF1">
    <property type="entry name" value="TRANSPORTER"/>
    <property type="match status" value="1"/>
</dbReference>
<protein>
    <submittedName>
        <fullName evidence="7">Sodium-dependent transporter</fullName>
    </submittedName>
</protein>
<dbReference type="PRINTS" id="PR00176">
    <property type="entry name" value="NANEUSMPORT"/>
</dbReference>
<dbReference type="InterPro" id="IPR047218">
    <property type="entry name" value="YocR/YhdH-like"/>
</dbReference>
<reference evidence="7" key="1">
    <citation type="submission" date="2019-02" db="EMBL/GenBank/DDBJ databases">
        <authorList>
            <person name="Li S.-H."/>
        </authorList>
    </citation>
    <scope>NUCLEOTIDE SEQUENCE</scope>
    <source>
        <strain evidence="7">IMCC11814</strain>
    </source>
</reference>
<evidence type="ECO:0000313" key="7">
    <source>
        <dbReference type="EMBL" id="MCX2979088.1"/>
    </source>
</evidence>
<dbReference type="Proteomes" id="UP001143304">
    <property type="component" value="Unassembled WGS sequence"/>
</dbReference>
<evidence type="ECO:0000256" key="1">
    <source>
        <dbReference type="ARBA" id="ARBA00004141"/>
    </source>
</evidence>
<keyword evidence="4 6" id="KW-1133">Transmembrane helix</keyword>
<sequence>MTKAVVGSDDQWGTRTTFFLALSAAAIGLGNIWRFSYLTGEYGGGAFVISYVACLLLVAVPLLIAEVVLGAQGGPGPVAAIHRAGDASGLSRGWGLVGVLASVCGLLILSCLIVVAGWCMAYAGFMHSGVFSSAVPVEVGQHFAGYLSDPAPQMYWQSLFLLMAAGTLVLGIRRGLALLVWLVVPLAVALLAFLIKFNFDNGNIEAAGDFLFTTRMADFSPRTVLMALAHALFTLAIGVGTGISYGAYAAGDIPPGRSVIAVALFDTLFGLLAGIAIFPVVFANNLEPAVGPGLLFISLPYAFGNLQQGELAGTVFFLLMTVAALGSAVAIKEPIVAGLIRHLRLSRFTACLVVGAVVWLMAQAVVVSLGPGNAFPSLGGGNLLGLFDILTAGVLLPVVAFLLSLLVGWRLSPELLREGLARESDRFFSLWYFLLRYIAPPAIALLLLMSALGESGIV</sequence>
<feature type="transmembrane region" description="Helical" evidence="6">
    <location>
        <begin position="93"/>
        <end position="123"/>
    </location>
</feature>
<evidence type="ECO:0000313" key="8">
    <source>
        <dbReference type="Proteomes" id="UP001143304"/>
    </source>
</evidence>
<dbReference type="InterPro" id="IPR000175">
    <property type="entry name" value="Na/ntran_symport"/>
</dbReference>
<feature type="transmembrane region" description="Helical" evidence="6">
    <location>
        <begin position="154"/>
        <end position="172"/>
    </location>
</feature>
<name>A0ABT3T9X0_9GAMM</name>
<proteinExistence type="predicted"/>
<feature type="transmembrane region" description="Helical" evidence="6">
    <location>
        <begin position="45"/>
        <end position="72"/>
    </location>
</feature>
<feature type="transmembrane region" description="Helical" evidence="6">
    <location>
        <begin position="389"/>
        <end position="409"/>
    </location>
</feature>
<keyword evidence="2" id="KW-0813">Transport</keyword>
<feature type="transmembrane region" description="Helical" evidence="6">
    <location>
        <begin position="430"/>
        <end position="452"/>
    </location>
</feature>
<dbReference type="PANTHER" id="PTHR42948">
    <property type="entry name" value="TRANSPORTER"/>
    <property type="match status" value="1"/>
</dbReference>
<dbReference type="CDD" id="cd10336">
    <property type="entry name" value="SLC6sbd_Tyt1-Like"/>
    <property type="match status" value="1"/>
</dbReference>
<dbReference type="SUPFAM" id="SSF161070">
    <property type="entry name" value="SNF-like"/>
    <property type="match status" value="1"/>
</dbReference>
<dbReference type="PROSITE" id="PS50267">
    <property type="entry name" value="NA_NEUROTRAN_SYMP_3"/>
    <property type="match status" value="1"/>
</dbReference>
<comment type="subcellular location">
    <subcellularLocation>
        <location evidence="1">Membrane</location>
        <topology evidence="1">Multi-pass membrane protein</topology>
    </subcellularLocation>
</comment>
<dbReference type="RefSeq" id="WP_279250877.1">
    <property type="nucleotide sequence ID" value="NZ_SHNO01000002.1"/>
</dbReference>
<evidence type="ECO:0000256" key="2">
    <source>
        <dbReference type="ARBA" id="ARBA00022448"/>
    </source>
</evidence>
<feature type="transmembrane region" description="Helical" evidence="6">
    <location>
        <begin position="351"/>
        <end position="369"/>
    </location>
</feature>
<organism evidence="7 8">
    <name type="scientific">Candidatus Marimicrobium litorale</name>
    <dbReference type="NCBI Taxonomy" id="2518991"/>
    <lineage>
        <taxon>Bacteria</taxon>
        <taxon>Pseudomonadati</taxon>
        <taxon>Pseudomonadota</taxon>
        <taxon>Gammaproteobacteria</taxon>
        <taxon>Cellvibrionales</taxon>
        <taxon>Halieaceae</taxon>
        <taxon>Marimicrobium</taxon>
    </lineage>
</organism>
<keyword evidence="8" id="KW-1185">Reference proteome</keyword>
<dbReference type="Pfam" id="PF00209">
    <property type="entry name" value="SNF"/>
    <property type="match status" value="2"/>
</dbReference>
<keyword evidence="5 6" id="KW-0472">Membrane</keyword>
<feature type="transmembrane region" description="Helical" evidence="6">
    <location>
        <begin position="259"/>
        <end position="282"/>
    </location>
</feature>
<feature type="transmembrane region" description="Helical" evidence="6">
    <location>
        <begin position="12"/>
        <end position="33"/>
    </location>
</feature>
<evidence type="ECO:0000256" key="3">
    <source>
        <dbReference type="ARBA" id="ARBA00022692"/>
    </source>
</evidence>
<feature type="transmembrane region" description="Helical" evidence="6">
    <location>
        <begin position="311"/>
        <end position="331"/>
    </location>
</feature>